<dbReference type="OrthoDB" id="2518151at2759"/>
<proteinExistence type="predicted"/>
<name>A0A2N5U769_9BASI</name>
<dbReference type="AlphaFoldDB" id="A0A2N5U769"/>
<accession>A0A2N5U769</accession>
<gene>
    <name evidence="1" type="ORF">PCANC_23633</name>
</gene>
<reference evidence="1 2" key="1">
    <citation type="submission" date="2017-11" db="EMBL/GenBank/DDBJ databases">
        <title>De novo assembly and phasing of dikaryotic genomes from two isolates of Puccinia coronata f. sp. avenae, the causal agent of oat crown rust.</title>
        <authorList>
            <person name="Miller M.E."/>
            <person name="Zhang Y."/>
            <person name="Omidvar V."/>
            <person name="Sperschneider J."/>
            <person name="Schwessinger B."/>
            <person name="Raley C."/>
            <person name="Palmer J.M."/>
            <person name="Garnica D."/>
            <person name="Upadhyaya N."/>
            <person name="Rathjen J."/>
            <person name="Taylor J.M."/>
            <person name="Park R.F."/>
            <person name="Dodds P.N."/>
            <person name="Hirsch C.D."/>
            <person name="Kianian S.F."/>
            <person name="Figueroa M."/>
        </authorList>
    </citation>
    <scope>NUCLEOTIDE SEQUENCE [LARGE SCALE GENOMIC DNA]</scope>
    <source>
        <strain evidence="1">12NC29</strain>
    </source>
</reference>
<dbReference type="EMBL" id="PGCJ01000296">
    <property type="protein sequence ID" value="PLW33589.1"/>
    <property type="molecule type" value="Genomic_DNA"/>
</dbReference>
<organism evidence="1 2">
    <name type="scientific">Puccinia coronata f. sp. avenae</name>
    <dbReference type="NCBI Taxonomy" id="200324"/>
    <lineage>
        <taxon>Eukaryota</taxon>
        <taxon>Fungi</taxon>
        <taxon>Dikarya</taxon>
        <taxon>Basidiomycota</taxon>
        <taxon>Pucciniomycotina</taxon>
        <taxon>Pucciniomycetes</taxon>
        <taxon>Pucciniales</taxon>
        <taxon>Pucciniaceae</taxon>
        <taxon>Puccinia</taxon>
    </lineage>
</organism>
<keyword evidence="2" id="KW-1185">Reference proteome</keyword>
<protein>
    <submittedName>
        <fullName evidence="1">Uncharacterized protein</fullName>
    </submittedName>
</protein>
<evidence type="ECO:0000313" key="1">
    <source>
        <dbReference type="EMBL" id="PLW33589.1"/>
    </source>
</evidence>
<dbReference type="STRING" id="200324.A0A2N5U769"/>
<evidence type="ECO:0000313" key="2">
    <source>
        <dbReference type="Proteomes" id="UP000235388"/>
    </source>
</evidence>
<dbReference type="Proteomes" id="UP000235388">
    <property type="component" value="Unassembled WGS sequence"/>
</dbReference>
<comment type="caution">
    <text evidence="1">The sequence shown here is derived from an EMBL/GenBank/DDBJ whole genome shotgun (WGS) entry which is preliminary data.</text>
</comment>
<sequence length="236" mass="25956">MTAYFFTDRERLAQNTAVKEHMPFLYHLILAKLQGKEEFLPEEDDAVEDDPADMLGTNNADLNTWVSSEATEVEPPLQPDGPNPPPKDCPVLLESDINELKGGFLSRSPNPKMAQTICSMVAFGANQRHNSFQLGNSLIFITCGVSERGNAYLNYIGLCSSRKTAHVALSTLGKQAKAQLVSRFVLERAPVIGPNIFYNNLDFQQKIPMKSVAIQMSCFMGLGVTSTPPPLVSVHL</sequence>